<keyword evidence="4" id="KW-1185">Reference proteome</keyword>
<gene>
    <name evidence="3" type="ORF">J2S55_003439</name>
</gene>
<reference evidence="3 4" key="1">
    <citation type="submission" date="2023-07" db="EMBL/GenBank/DDBJ databases">
        <title>Sequencing the genomes of 1000 actinobacteria strains.</title>
        <authorList>
            <person name="Klenk H.-P."/>
        </authorList>
    </citation>
    <scope>NUCLEOTIDE SEQUENCE [LARGE SCALE GENOMIC DNA]</scope>
    <source>
        <strain evidence="3 4">DSM 44109</strain>
    </source>
</reference>
<sequence>MTSMQARLTTVMVRLMGVKRRMYGSAEKVHKSIAADRRRGPAVPGFKDRLSVEEQHVAGHRVYTVRPKSGHTNRHLLYLHGGGWSLSITSLHWDFIGTLAERLGCSITVPLYPPAPEHTARDVWAMLLPLYRDLVERFSPEVLTVMGDSAGGNLSLSLIMQARQAGLPQPAHLVLVSPCVDISCSDPAMVALERVDPILAPEGVREAGRLYAGGLDPRDPVVSPLYGSLRGLAPITVFTGTLDILNADAHRLRDRARQEGVSLDWFEYPGVMHVWPLYSLPESRRAVDEIVATVEKSPASDRD</sequence>
<evidence type="ECO:0000313" key="3">
    <source>
        <dbReference type="EMBL" id="MDP9864173.1"/>
    </source>
</evidence>
<organism evidence="3 4">
    <name type="scientific">Streptosporangium brasiliense</name>
    <dbReference type="NCBI Taxonomy" id="47480"/>
    <lineage>
        <taxon>Bacteria</taxon>
        <taxon>Bacillati</taxon>
        <taxon>Actinomycetota</taxon>
        <taxon>Actinomycetes</taxon>
        <taxon>Streptosporangiales</taxon>
        <taxon>Streptosporangiaceae</taxon>
        <taxon>Streptosporangium</taxon>
    </lineage>
</organism>
<protein>
    <submittedName>
        <fullName evidence="3">Acetyl esterase/lipase</fullName>
    </submittedName>
</protein>
<dbReference type="Pfam" id="PF07859">
    <property type="entry name" value="Abhydrolase_3"/>
    <property type="match status" value="1"/>
</dbReference>
<dbReference type="PANTHER" id="PTHR48081:SF8">
    <property type="entry name" value="ALPHA_BETA HYDROLASE FOLD-3 DOMAIN-CONTAINING PROTEIN-RELATED"/>
    <property type="match status" value="1"/>
</dbReference>
<dbReference type="RefSeq" id="WP_306861719.1">
    <property type="nucleotide sequence ID" value="NZ_JAUSRB010000002.1"/>
</dbReference>
<evidence type="ECO:0000313" key="4">
    <source>
        <dbReference type="Proteomes" id="UP001230426"/>
    </source>
</evidence>
<dbReference type="Proteomes" id="UP001230426">
    <property type="component" value="Unassembled WGS sequence"/>
</dbReference>
<keyword evidence="1" id="KW-0378">Hydrolase</keyword>
<evidence type="ECO:0000256" key="1">
    <source>
        <dbReference type="ARBA" id="ARBA00022801"/>
    </source>
</evidence>
<dbReference type="InterPro" id="IPR050300">
    <property type="entry name" value="GDXG_lipolytic_enzyme"/>
</dbReference>
<dbReference type="Gene3D" id="3.40.50.1820">
    <property type="entry name" value="alpha/beta hydrolase"/>
    <property type="match status" value="1"/>
</dbReference>
<name>A0ABT9R4U8_9ACTN</name>
<comment type="caution">
    <text evidence="3">The sequence shown here is derived from an EMBL/GenBank/DDBJ whole genome shotgun (WGS) entry which is preliminary data.</text>
</comment>
<dbReference type="InterPro" id="IPR013094">
    <property type="entry name" value="AB_hydrolase_3"/>
</dbReference>
<proteinExistence type="predicted"/>
<dbReference type="EMBL" id="JAUSRB010000002">
    <property type="protein sequence ID" value="MDP9864173.1"/>
    <property type="molecule type" value="Genomic_DNA"/>
</dbReference>
<dbReference type="SUPFAM" id="SSF53474">
    <property type="entry name" value="alpha/beta-Hydrolases"/>
    <property type="match status" value="1"/>
</dbReference>
<feature type="domain" description="Alpha/beta hydrolase fold-3" evidence="2">
    <location>
        <begin position="76"/>
        <end position="275"/>
    </location>
</feature>
<accession>A0ABT9R4U8</accession>
<dbReference type="InterPro" id="IPR029058">
    <property type="entry name" value="AB_hydrolase_fold"/>
</dbReference>
<dbReference type="PANTHER" id="PTHR48081">
    <property type="entry name" value="AB HYDROLASE SUPERFAMILY PROTEIN C4A8.06C"/>
    <property type="match status" value="1"/>
</dbReference>
<evidence type="ECO:0000259" key="2">
    <source>
        <dbReference type="Pfam" id="PF07859"/>
    </source>
</evidence>